<dbReference type="Proteomes" id="UP001226434">
    <property type="component" value="Unassembled WGS sequence"/>
</dbReference>
<feature type="transmembrane region" description="Helical" evidence="1">
    <location>
        <begin position="7"/>
        <end position="26"/>
    </location>
</feature>
<protein>
    <submittedName>
        <fullName evidence="2">Uncharacterized protein</fullName>
    </submittedName>
</protein>
<sequence length="117" mass="13610">MTKFWKITNGAILIIQLITCSVGTFFKHISFGWGLGDMLWYGLMYLLLIIHFILTITSKNKKAIRFQLMTIIFLATTIFICLKATIWRGVEYPGMENYFTTTNVTKEKKSPKLLQNY</sequence>
<reference evidence="2 3" key="1">
    <citation type="submission" date="2023-05" db="EMBL/GenBank/DDBJ databases">
        <title>Genome sequence of Pinibacter sp. MAH-24.</title>
        <authorList>
            <person name="Huq M.A."/>
        </authorList>
    </citation>
    <scope>NUCLEOTIDE SEQUENCE [LARGE SCALE GENOMIC DNA]</scope>
    <source>
        <strain evidence="2 3">MAH-24</strain>
    </source>
</reference>
<proteinExistence type="predicted"/>
<keyword evidence="1" id="KW-0472">Membrane</keyword>
<name>A0ABT6RJE9_9BACT</name>
<evidence type="ECO:0000313" key="2">
    <source>
        <dbReference type="EMBL" id="MDI3322688.1"/>
    </source>
</evidence>
<evidence type="ECO:0000256" key="1">
    <source>
        <dbReference type="SAM" id="Phobius"/>
    </source>
</evidence>
<keyword evidence="1" id="KW-1133">Transmembrane helix</keyword>
<comment type="caution">
    <text evidence="2">The sequence shown here is derived from an EMBL/GenBank/DDBJ whole genome shotgun (WGS) entry which is preliminary data.</text>
</comment>
<feature type="transmembrane region" description="Helical" evidence="1">
    <location>
        <begin position="68"/>
        <end position="87"/>
    </location>
</feature>
<feature type="transmembrane region" description="Helical" evidence="1">
    <location>
        <begin position="38"/>
        <end position="56"/>
    </location>
</feature>
<dbReference type="RefSeq" id="WP_282336834.1">
    <property type="nucleotide sequence ID" value="NZ_JASBRG010000008.1"/>
</dbReference>
<keyword evidence="1" id="KW-0812">Transmembrane</keyword>
<keyword evidence="3" id="KW-1185">Reference proteome</keyword>
<dbReference type="EMBL" id="JASBRG010000008">
    <property type="protein sequence ID" value="MDI3322688.1"/>
    <property type="molecule type" value="Genomic_DNA"/>
</dbReference>
<accession>A0ABT6RJE9</accession>
<organism evidence="2 3">
    <name type="scientific">Pinibacter soli</name>
    <dbReference type="NCBI Taxonomy" id="3044211"/>
    <lineage>
        <taxon>Bacteria</taxon>
        <taxon>Pseudomonadati</taxon>
        <taxon>Bacteroidota</taxon>
        <taxon>Chitinophagia</taxon>
        <taxon>Chitinophagales</taxon>
        <taxon>Chitinophagaceae</taxon>
        <taxon>Pinibacter</taxon>
    </lineage>
</organism>
<evidence type="ECO:0000313" key="3">
    <source>
        <dbReference type="Proteomes" id="UP001226434"/>
    </source>
</evidence>
<gene>
    <name evidence="2" type="ORF">QJ048_23055</name>
</gene>